<sequence length="427" mass="46535">MSRRGEHQTVPLSVLLKRELASQKIENPEIVHGQASHSKKGEDFTLIKTECQRAMGDGFTTFSVYGLFDGHNGSAAAIYTKENLLNNVLSAMPADLSRDEWIAALPRALVAGFVKTDKDFQQRAKTSGTTVTFVIIEGWVITVASVGDSRCIFESAEGGIYYLSADHRLECNEEERERITACGGEIGRLNAGGGAEIGPLRCWPGGLCLSRSIGDMDVGEFIVPVPYVKQVKLSTAGGRMIISSDGVWDVLSAEEALDCCRGMPPDAAAAQIVKEAVQSKGLRDDTTCIVVDILPPEKPAAPSLPPKKPSKCMFKVMFRKKNSESSSRDKEEYIEPEVVEELFEEGSAMLSERLDTKYPLCNVFKLFMCAICQLGMKPGEGISIHAGISNSVLRPWDGPFLCSSCQEKREAMEGKRPSANRHGSDSD</sequence>
<dbReference type="EC" id="3.1.3.16" evidence="4"/>
<evidence type="ECO:0000313" key="14">
    <source>
        <dbReference type="Proteomes" id="UP000436088"/>
    </source>
</evidence>
<keyword evidence="5" id="KW-0479">Metal-binding</keyword>
<comment type="similarity">
    <text evidence="3">Belongs to the PP2C family.</text>
</comment>
<accession>A0A6A3CFB5</accession>
<dbReference type="SMART" id="SM00331">
    <property type="entry name" value="PP2C_SIG"/>
    <property type="match status" value="1"/>
</dbReference>
<evidence type="ECO:0000256" key="10">
    <source>
        <dbReference type="ARBA" id="ARBA00047761"/>
    </source>
</evidence>
<proteinExistence type="inferred from homology"/>
<protein>
    <recommendedName>
        <fullName evidence="4">protein-serine/threonine phosphatase</fullName>
        <ecNumber evidence="4">3.1.3.16</ecNumber>
    </recommendedName>
</protein>
<dbReference type="PANTHER" id="PTHR47992">
    <property type="entry name" value="PROTEIN PHOSPHATASE"/>
    <property type="match status" value="1"/>
</dbReference>
<evidence type="ECO:0000313" key="13">
    <source>
        <dbReference type="EMBL" id="KAE8727903.1"/>
    </source>
</evidence>
<evidence type="ECO:0000256" key="7">
    <source>
        <dbReference type="ARBA" id="ARBA00022842"/>
    </source>
</evidence>
<dbReference type="Gene3D" id="3.60.40.10">
    <property type="entry name" value="PPM-type phosphatase domain"/>
    <property type="match status" value="1"/>
</dbReference>
<reference evidence="13" key="1">
    <citation type="submission" date="2019-09" db="EMBL/GenBank/DDBJ databases">
        <title>Draft genome information of white flower Hibiscus syriacus.</title>
        <authorList>
            <person name="Kim Y.-M."/>
        </authorList>
    </citation>
    <scope>NUCLEOTIDE SEQUENCE [LARGE SCALE GENOMIC DNA]</scope>
    <source>
        <strain evidence="13">YM2019G1</strain>
    </source>
</reference>
<dbReference type="GO" id="GO:0046872">
    <property type="term" value="F:metal ion binding"/>
    <property type="evidence" value="ECO:0007669"/>
    <property type="project" value="UniProtKB-KW"/>
</dbReference>
<dbReference type="PROSITE" id="PS51746">
    <property type="entry name" value="PPM_2"/>
    <property type="match status" value="1"/>
</dbReference>
<comment type="cofactor">
    <cofactor evidence="1">
        <name>Mn(2+)</name>
        <dbReference type="ChEBI" id="CHEBI:29035"/>
    </cofactor>
</comment>
<keyword evidence="14" id="KW-1185">Reference proteome</keyword>
<evidence type="ECO:0000256" key="5">
    <source>
        <dbReference type="ARBA" id="ARBA00022723"/>
    </source>
</evidence>
<comment type="caution">
    <text evidence="13">The sequence shown here is derived from an EMBL/GenBank/DDBJ whole genome shotgun (WGS) entry which is preliminary data.</text>
</comment>
<evidence type="ECO:0000259" key="12">
    <source>
        <dbReference type="PROSITE" id="PS51746"/>
    </source>
</evidence>
<dbReference type="InterPro" id="IPR015655">
    <property type="entry name" value="PP2C"/>
</dbReference>
<dbReference type="SMART" id="SM00332">
    <property type="entry name" value="PP2Cc"/>
    <property type="match status" value="1"/>
</dbReference>
<organism evidence="13 14">
    <name type="scientific">Hibiscus syriacus</name>
    <name type="common">Rose of Sharon</name>
    <dbReference type="NCBI Taxonomy" id="106335"/>
    <lineage>
        <taxon>Eukaryota</taxon>
        <taxon>Viridiplantae</taxon>
        <taxon>Streptophyta</taxon>
        <taxon>Embryophyta</taxon>
        <taxon>Tracheophyta</taxon>
        <taxon>Spermatophyta</taxon>
        <taxon>Magnoliopsida</taxon>
        <taxon>eudicotyledons</taxon>
        <taxon>Gunneridae</taxon>
        <taxon>Pentapetalae</taxon>
        <taxon>rosids</taxon>
        <taxon>malvids</taxon>
        <taxon>Malvales</taxon>
        <taxon>Malvaceae</taxon>
        <taxon>Malvoideae</taxon>
        <taxon>Hibiscus</taxon>
    </lineage>
</organism>
<dbReference type="InterPro" id="IPR001932">
    <property type="entry name" value="PPM-type_phosphatase-like_dom"/>
</dbReference>
<dbReference type="InterPro" id="IPR036457">
    <property type="entry name" value="PPM-type-like_dom_sf"/>
</dbReference>
<evidence type="ECO:0000256" key="4">
    <source>
        <dbReference type="ARBA" id="ARBA00013081"/>
    </source>
</evidence>
<dbReference type="Proteomes" id="UP000436088">
    <property type="component" value="Unassembled WGS sequence"/>
</dbReference>
<dbReference type="CDD" id="cd00143">
    <property type="entry name" value="PP2Cc"/>
    <property type="match status" value="1"/>
</dbReference>
<dbReference type="OrthoDB" id="10264738at2759"/>
<name>A0A6A3CFB5_HIBSY</name>
<evidence type="ECO:0000256" key="3">
    <source>
        <dbReference type="ARBA" id="ARBA00006702"/>
    </source>
</evidence>
<evidence type="ECO:0000256" key="9">
    <source>
        <dbReference type="ARBA" id="ARBA00023211"/>
    </source>
</evidence>
<keyword evidence="9" id="KW-0464">Manganese</keyword>
<keyword evidence="6" id="KW-0378">Hydrolase</keyword>
<dbReference type="GO" id="GO:0004722">
    <property type="term" value="F:protein serine/threonine phosphatase activity"/>
    <property type="evidence" value="ECO:0007669"/>
    <property type="project" value="UniProtKB-EC"/>
</dbReference>
<dbReference type="EMBL" id="VEPZ02000294">
    <property type="protein sequence ID" value="KAE8727903.1"/>
    <property type="molecule type" value="Genomic_DNA"/>
</dbReference>
<dbReference type="SUPFAM" id="SSF81606">
    <property type="entry name" value="PP2C-like"/>
    <property type="match status" value="1"/>
</dbReference>
<feature type="domain" description="PPM-type phosphatase" evidence="12">
    <location>
        <begin position="33"/>
        <end position="293"/>
    </location>
</feature>
<evidence type="ECO:0000256" key="11">
    <source>
        <dbReference type="ARBA" id="ARBA00048336"/>
    </source>
</evidence>
<dbReference type="FunFam" id="3.60.40.10:FF:000022">
    <property type="entry name" value="probable protein phosphatase 2C 12"/>
    <property type="match status" value="1"/>
</dbReference>
<dbReference type="Pfam" id="PF00481">
    <property type="entry name" value="PP2C"/>
    <property type="match status" value="1"/>
</dbReference>
<keyword evidence="7" id="KW-0460">Magnesium</keyword>
<dbReference type="AlphaFoldDB" id="A0A6A3CFB5"/>
<comment type="cofactor">
    <cofactor evidence="2">
        <name>Mg(2+)</name>
        <dbReference type="ChEBI" id="CHEBI:18420"/>
    </cofactor>
</comment>
<evidence type="ECO:0000256" key="1">
    <source>
        <dbReference type="ARBA" id="ARBA00001936"/>
    </source>
</evidence>
<evidence type="ECO:0000256" key="2">
    <source>
        <dbReference type="ARBA" id="ARBA00001946"/>
    </source>
</evidence>
<comment type="catalytic activity">
    <reaction evidence="11">
        <text>O-phospho-L-threonyl-[protein] + H2O = L-threonyl-[protein] + phosphate</text>
        <dbReference type="Rhea" id="RHEA:47004"/>
        <dbReference type="Rhea" id="RHEA-COMP:11060"/>
        <dbReference type="Rhea" id="RHEA-COMP:11605"/>
        <dbReference type="ChEBI" id="CHEBI:15377"/>
        <dbReference type="ChEBI" id="CHEBI:30013"/>
        <dbReference type="ChEBI" id="CHEBI:43474"/>
        <dbReference type="ChEBI" id="CHEBI:61977"/>
        <dbReference type="EC" id="3.1.3.16"/>
    </reaction>
</comment>
<gene>
    <name evidence="13" type="ORF">F3Y22_tig00005154pilonHSYRG00007</name>
</gene>
<comment type="catalytic activity">
    <reaction evidence="10">
        <text>O-phospho-L-seryl-[protein] + H2O = L-seryl-[protein] + phosphate</text>
        <dbReference type="Rhea" id="RHEA:20629"/>
        <dbReference type="Rhea" id="RHEA-COMP:9863"/>
        <dbReference type="Rhea" id="RHEA-COMP:11604"/>
        <dbReference type="ChEBI" id="CHEBI:15377"/>
        <dbReference type="ChEBI" id="CHEBI:29999"/>
        <dbReference type="ChEBI" id="CHEBI:43474"/>
        <dbReference type="ChEBI" id="CHEBI:83421"/>
        <dbReference type="EC" id="3.1.3.16"/>
    </reaction>
</comment>
<evidence type="ECO:0000256" key="6">
    <source>
        <dbReference type="ARBA" id="ARBA00022801"/>
    </source>
</evidence>
<keyword evidence="8" id="KW-0904">Protein phosphatase</keyword>
<evidence type="ECO:0000256" key="8">
    <source>
        <dbReference type="ARBA" id="ARBA00022912"/>
    </source>
</evidence>